<dbReference type="VEuPathDB" id="FungiDB:TREMEDRAFT_64608"/>
<comment type="caution">
    <text evidence="3">The sequence shown here is derived from an EMBL/GenBank/DDBJ whole genome shotgun (WGS) entry which is preliminary data.</text>
</comment>
<keyword evidence="2" id="KW-0812">Transmembrane</keyword>
<dbReference type="InParanoid" id="A0A4V1M4F9"/>
<name>A0A4V1M4F9_TREME</name>
<reference evidence="3 4" key="1">
    <citation type="submission" date="2016-06" db="EMBL/GenBank/DDBJ databases">
        <title>Evolution of pathogenesis and genome organization in the Tremellales.</title>
        <authorList>
            <person name="Cuomo C."/>
            <person name="Litvintseva A."/>
            <person name="Heitman J."/>
            <person name="Chen Y."/>
            <person name="Sun S."/>
            <person name="Springer D."/>
            <person name="Dromer F."/>
            <person name="Young S."/>
            <person name="Zeng Q."/>
            <person name="Chapman S."/>
            <person name="Gujja S."/>
            <person name="Saif S."/>
            <person name="Birren B."/>
        </authorList>
    </citation>
    <scope>NUCLEOTIDE SEQUENCE [LARGE SCALE GENOMIC DNA]</scope>
    <source>
        <strain evidence="3 4">ATCC 28783</strain>
    </source>
</reference>
<feature type="region of interest" description="Disordered" evidence="1">
    <location>
        <begin position="1"/>
        <end position="88"/>
    </location>
</feature>
<evidence type="ECO:0000256" key="2">
    <source>
        <dbReference type="SAM" id="Phobius"/>
    </source>
</evidence>
<feature type="transmembrane region" description="Helical" evidence="2">
    <location>
        <begin position="153"/>
        <end position="172"/>
    </location>
</feature>
<evidence type="ECO:0000313" key="4">
    <source>
        <dbReference type="Proteomes" id="UP000289152"/>
    </source>
</evidence>
<feature type="compositionally biased region" description="Low complexity" evidence="1">
    <location>
        <begin position="29"/>
        <end position="88"/>
    </location>
</feature>
<keyword evidence="4" id="KW-1185">Reference proteome</keyword>
<keyword evidence="2" id="KW-1133">Transmembrane helix</keyword>
<gene>
    <name evidence="3" type="ORF">M231_02501</name>
</gene>
<evidence type="ECO:0000256" key="1">
    <source>
        <dbReference type="SAM" id="MobiDB-lite"/>
    </source>
</evidence>
<evidence type="ECO:0000313" key="3">
    <source>
        <dbReference type="EMBL" id="RXK40227.1"/>
    </source>
</evidence>
<dbReference type="Proteomes" id="UP000289152">
    <property type="component" value="Unassembled WGS sequence"/>
</dbReference>
<dbReference type="EMBL" id="SDIL01000021">
    <property type="protein sequence ID" value="RXK40227.1"/>
    <property type="molecule type" value="Genomic_DNA"/>
</dbReference>
<feature type="compositionally biased region" description="Basic residues" evidence="1">
    <location>
        <begin position="1"/>
        <end position="11"/>
    </location>
</feature>
<keyword evidence="2" id="KW-0472">Membrane</keyword>
<protein>
    <submittedName>
        <fullName evidence="3">Uncharacterized protein</fullName>
    </submittedName>
</protein>
<dbReference type="OrthoDB" id="2576298at2759"/>
<accession>A0A4V1M4F9</accession>
<organism evidence="3 4">
    <name type="scientific">Tremella mesenterica</name>
    <name type="common">Jelly fungus</name>
    <dbReference type="NCBI Taxonomy" id="5217"/>
    <lineage>
        <taxon>Eukaryota</taxon>
        <taxon>Fungi</taxon>
        <taxon>Dikarya</taxon>
        <taxon>Basidiomycota</taxon>
        <taxon>Agaricomycotina</taxon>
        <taxon>Tremellomycetes</taxon>
        <taxon>Tremellales</taxon>
        <taxon>Tremellaceae</taxon>
        <taxon>Tremella</taxon>
    </lineage>
</organism>
<sequence>MSLGRKLRKKRADLPLAQENPLEPIFTQPVKTTSTPLVVLPTSSSSSTSSSTSSSGSISKSSLLSSSSSSSSGSKLSTSSISSTSKSSILSSSTKSTSVVKPVITETSTTSSAGYIFLTTFNADFPVETYTSTAQSNHVGYVFVHNQLEDSTILFVIFLAAFFLFTACIIRLTRWTDSRFGKAKEDTMLSDDMRWAEGREVIEKRVVWQVREHDRVSEDNEPLMRPGMNVGSKPLRPSQNGRNRVGNGPSKLRLG</sequence>
<proteinExistence type="predicted"/>
<dbReference type="AlphaFoldDB" id="A0A4V1M4F9"/>
<feature type="region of interest" description="Disordered" evidence="1">
    <location>
        <begin position="218"/>
        <end position="255"/>
    </location>
</feature>